<accession>A0A3N4I9K4</accession>
<keyword evidence="2" id="KW-1185">Reference proteome</keyword>
<name>A0A3N4I9K4_ASCIM</name>
<gene>
    <name evidence="1" type="ORF">BJ508DRAFT_306035</name>
</gene>
<organism evidence="1 2">
    <name type="scientific">Ascobolus immersus RN42</name>
    <dbReference type="NCBI Taxonomy" id="1160509"/>
    <lineage>
        <taxon>Eukaryota</taxon>
        <taxon>Fungi</taxon>
        <taxon>Dikarya</taxon>
        <taxon>Ascomycota</taxon>
        <taxon>Pezizomycotina</taxon>
        <taxon>Pezizomycetes</taxon>
        <taxon>Pezizales</taxon>
        <taxon>Ascobolaceae</taxon>
        <taxon>Ascobolus</taxon>
    </lineage>
</organism>
<protein>
    <submittedName>
        <fullName evidence="1">Uncharacterized protein</fullName>
    </submittedName>
</protein>
<dbReference type="EMBL" id="ML119674">
    <property type="protein sequence ID" value="RPA82136.1"/>
    <property type="molecule type" value="Genomic_DNA"/>
</dbReference>
<proteinExistence type="predicted"/>
<evidence type="ECO:0000313" key="1">
    <source>
        <dbReference type="EMBL" id="RPA82136.1"/>
    </source>
</evidence>
<evidence type="ECO:0000313" key="2">
    <source>
        <dbReference type="Proteomes" id="UP000275078"/>
    </source>
</evidence>
<sequence>MADNSEASTNAECPQGHLHNGRICLYKVQKQTGEQMGSFFFNNEVFVCAHRDDTRLIAVTETRWCQIKSVDEPRIRELLRDGKHYVRAVVRQCQFGDLEGGKFASICIAELQVECLNGV</sequence>
<reference evidence="1 2" key="1">
    <citation type="journal article" date="2018" name="Nat. Ecol. Evol.">
        <title>Pezizomycetes genomes reveal the molecular basis of ectomycorrhizal truffle lifestyle.</title>
        <authorList>
            <person name="Murat C."/>
            <person name="Payen T."/>
            <person name="Noel B."/>
            <person name="Kuo A."/>
            <person name="Morin E."/>
            <person name="Chen J."/>
            <person name="Kohler A."/>
            <person name="Krizsan K."/>
            <person name="Balestrini R."/>
            <person name="Da Silva C."/>
            <person name="Montanini B."/>
            <person name="Hainaut M."/>
            <person name="Levati E."/>
            <person name="Barry K.W."/>
            <person name="Belfiori B."/>
            <person name="Cichocki N."/>
            <person name="Clum A."/>
            <person name="Dockter R.B."/>
            <person name="Fauchery L."/>
            <person name="Guy J."/>
            <person name="Iotti M."/>
            <person name="Le Tacon F."/>
            <person name="Lindquist E.A."/>
            <person name="Lipzen A."/>
            <person name="Malagnac F."/>
            <person name="Mello A."/>
            <person name="Molinier V."/>
            <person name="Miyauchi S."/>
            <person name="Poulain J."/>
            <person name="Riccioni C."/>
            <person name="Rubini A."/>
            <person name="Sitrit Y."/>
            <person name="Splivallo R."/>
            <person name="Traeger S."/>
            <person name="Wang M."/>
            <person name="Zifcakova L."/>
            <person name="Wipf D."/>
            <person name="Zambonelli A."/>
            <person name="Paolocci F."/>
            <person name="Nowrousian M."/>
            <person name="Ottonello S."/>
            <person name="Baldrian P."/>
            <person name="Spatafora J.W."/>
            <person name="Henrissat B."/>
            <person name="Nagy L.G."/>
            <person name="Aury J.M."/>
            <person name="Wincker P."/>
            <person name="Grigoriev I.V."/>
            <person name="Bonfante P."/>
            <person name="Martin F.M."/>
        </authorList>
    </citation>
    <scope>NUCLEOTIDE SEQUENCE [LARGE SCALE GENOMIC DNA]</scope>
    <source>
        <strain evidence="1 2">RN42</strain>
    </source>
</reference>
<dbReference type="AlphaFoldDB" id="A0A3N4I9K4"/>
<dbReference type="Proteomes" id="UP000275078">
    <property type="component" value="Unassembled WGS sequence"/>
</dbReference>